<proteinExistence type="predicted"/>
<gene>
    <name evidence="1" type="ORF">TDIB3V08_LOCUS10786</name>
</gene>
<sequence>MDTPPPMMYPSPDYFYPPYEVEYVGVPLEPTLMHDDYDADHSGLSTADIIASQSQDYVDEKLAEYQATIFQLQDPPQIAGPCVAPPFVHALRAGLDSILSRNRLTGILDTTLH</sequence>
<organism evidence="1">
    <name type="scientific">Timema douglasi</name>
    <name type="common">Walking stick</name>
    <dbReference type="NCBI Taxonomy" id="61478"/>
    <lineage>
        <taxon>Eukaryota</taxon>
        <taxon>Metazoa</taxon>
        <taxon>Ecdysozoa</taxon>
        <taxon>Arthropoda</taxon>
        <taxon>Hexapoda</taxon>
        <taxon>Insecta</taxon>
        <taxon>Pterygota</taxon>
        <taxon>Neoptera</taxon>
        <taxon>Polyneoptera</taxon>
        <taxon>Phasmatodea</taxon>
        <taxon>Timematodea</taxon>
        <taxon>Timematoidea</taxon>
        <taxon>Timematidae</taxon>
        <taxon>Timema</taxon>
    </lineage>
</organism>
<evidence type="ECO:0000313" key="1">
    <source>
        <dbReference type="EMBL" id="CAD7204629.1"/>
    </source>
</evidence>
<accession>A0A7R8VUV4</accession>
<reference evidence="1" key="1">
    <citation type="submission" date="2020-11" db="EMBL/GenBank/DDBJ databases">
        <authorList>
            <person name="Tran Van P."/>
        </authorList>
    </citation>
    <scope>NUCLEOTIDE SEQUENCE</scope>
</reference>
<protein>
    <submittedName>
        <fullName evidence="1">Uncharacterized protein</fullName>
    </submittedName>
</protein>
<dbReference type="AlphaFoldDB" id="A0A7R8VUV4"/>
<name>A0A7R8VUV4_TIMDO</name>
<dbReference type="EMBL" id="OA572779">
    <property type="protein sequence ID" value="CAD7204629.1"/>
    <property type="molecule type" value="Genomic_DNA"/>
</dbReference>